<evidence type="ECO:0000313" key="1">
    <source>
        <dbReference type="EMBL" id="MDT0097602.1"/>
    </source>
</evidence>
<organism evidence="1 2">
    <name type="scientific">Listeria swaminathanii</name>
    <dbReference type="NCBI Taxonomy" id="2713501"/>
    <lineage>
        <taxon>Bacteria</taxon>
        <taxon>Bacillati</taxon>
        <taxon>Bacillota</taxon>
        <taxon>Bacilli</taxon>
        <taxon>Bacillales</taxon>
        <taxon>Listeriaceae</taxon>
        <taxon>Listeria</taxon>
    </lineage>
</organism>
<reference evidence="1 2" key="1">
    <citation type="submission" date="2023-05" db="EMBL/GenBank/DDBJ databases">
        <title>A Combination of Whole Genome Sequencing and Metagenomics Reveals Diversity of Listeria spp. in Soil Collected from the Nantahala National Forest.</title>
        <authorList>
            <person name="Wang J."/>
            <person name="Schamp C.N."/>
            <person name="Hudson L.K."/>
            <person name="Chaggar H.K."/>
            <person name="Bryan D.W."/>
            <person name="Radosevich M."/>
            <person name="Denes T.G."/>
        </authorList>
    </citation>
    <scope>NUCLEOTIDE SEQUENCE [LARGE SCALE GENOMIC DNA]</scope>
    <source>
        <strain evidence="1 2">UTK S2-0009</strain>
    </source>
</reference>
<keyword evidence="2" id="KW-1185">Reference proteome</keyword>
<proteinExistence type="predicted"/>
<comment type="caution">
    <text evidence="1">The sequence shown here is derived from an EMBL/GenBank/DDBJ whole genome shotgun (WGS) entry which is preliminary data.</text>
</comment>
<sequence length="131" mass="15401">MCQKLQTFLTENKANLLLKYDSVRKNNKYTFMLFDTEKNERIFGGDTNSIIETEQSFINNAEINLDFVDVNELFFKIKNAVKLNTADVVLLSINYSDRSLKYSVYIDNEKDSSHNVFLSYKELKDFVEREI</sequence>
<name>A0ABU2IHV2_9LIST</name>
<dbReference type="GeneID" id="93240332"/>
<evidence type="ECO:0000313" key="2">
    <source>
        <dbReference type="Proteomes" id="UP001267344"/>
    </source>
</evidence>
<protein>
    <submittedName>
        <fullName evidence="1">Uncharacterized protein</fullName>
    </submittedName>
</protein>
<dbReference type="RefSeq" id="WP_311175759.1">
    <property type="nucleotide sequence ID" value="NZ_CP156021.1"/>
</dbReference>
<dbReference type="EMBL" id="JASBAG010000004">
    <property type="protein sequence ID" value="MDT0097602.1"/>
    <property type="molecule type" value="Genomic_DNA"/>
</dbReference>
<accession>A0ABU2IHV2</accession>
<gene>
    <name evidence="1" type="ORF">QJV39_12885</name>
</gene>
<dbReference type="Proteomes" id="UP001267344">
    <property type="component" value="Unassembled WGS sequence"/>
</dbReference>